<reference evidence="10 11" key="1">
    <citation type="submission" date="2020-11" db="EMBL/GenBank/DDBJ databases">
        <title>Treponema Peruensis nv. sp., first commensal Treponema isolated from human feces.</title>
        <authorList>
            <person name="Belkhou C."/>
            <person name="Raes J."/>
        </authorList>
    </citation>
    <scope>NUCLEOTIDE SEQUENCE [LARGE SCALE GENOMIC DNA]</scope>
    <source>
        <strain evidence="10 11">RCC2812</strain>
    </source>
</reference>
<dbReference type="RefSeq" id="WP_177528305.1">
    <property type="nucleotide sequence ID" value="NZ_CBCSHE010000001.1"/>
</dbReference>
<proteinExistence type="predicted"/>
<dbReference type="SUPFAM" id="SSF53448">
    <property type="entry name" value="Nucleotide-diphospho-sugar transferases"/>
    <property type="match status" value="1"/>
</dbReference>
<feature type="domain" description="Glycosyltransferase 2-like" evidence="9">
    <location>
        <begin position="4"/>
        <end position="134"/>
    </location>
</feature>
<gene>
    <name evidence="10" type="ORF">IWA51_07235</name>
</gene>
<keyword evidence="6 8" id="KW-1133">Transmembrane helix</keyword>
<evidence type="ECO:0000313" key="11">
    <source>
        <dbReference type="Proteomes" id="UP000595224"/>
    </source>
</evidence>
<evidence type="ECO:0000259" key="9">
    <source>
        <dbReference type="Pfam" id="PF00535"/>
    </source>
</evidence>
<organism evidence="10 11">
    <name type="scientific">Treponema peruense</name>
    <dbReference type="NCBI Taxonomy" id="2787628"/>
    <lineage>
        <taxon>Bacteria</taxon>
        <taxon>Pseudomonadati</taxon>
        <taxon>Spirochaetota</taxon>
        <taxon>Spirochaetia</taxon>
        <taxon>Spirochaetales</taxon>
        <taxon>Treponemataceae</taxon>
        <taxon>Treponema</taxon>
    </lineage>
</organism>
<keyword evidence="11" id="KW-1185">Reference proteome</keyword>
<dbReference type="KEGG" id="tper:IWA51_07235"/>
<dbReference type="Gene3D" id="3.90.550.10">
    <property type="entry name" value="Spore Coat Polysaccharide Biosynthesis Protein SpsA, Chain A"/>
    <property type="match status" value="1"/>
</dbReference>
<dbReference type="AlphaFoldDB" id="A0A7T3RBL1"/>
<evidence type="ECO:0000256" key="5">
    <source>
        <dbReference type="ARBA" id="ARBA00022985"/>
    </source>
</evidence>
<evidence type="ECO:0000256" key="8">
    <source>
        <dbReference type="SAM" id="Phobius"/>
    </source>
</evidence>
<dbReference type="InterPro" id="IPR050256">
    <property type="entry name" value="Glycosyltransferase_2"/>
</dbReference>
<dbReference type="InterPro" id="IPR029044">
    <property type="entry name" value="Nucleotide-diphossugar_trans"/>
</dbReference>
<dbReference type="GO" id="GO:0009103">
    <property type="term" value="P:lipopolysaccharide biosynthetic process"/>
    <property type="evidence" value="ECO:0007669"/>
    <property type="project" value="UniProtKB-KW"/>
</dbReference>
<evidence type="ECO:0000313" key="10">
    <source>
        <dbReference type="EMBL" id="QQA00074.1"/>
    </source>
</evidence>
<evidence type="ECO:0000256" key="6">
    <source>
        <dbReference type="ARBA" id="ARBA00022989"/>
    </source>
</evidence>
<keyword evidence="5" id="KW-0448">Lipopolysaccharide biosynthesis</keyword>
<evidence type="ECO:0000256" key="3">
    <source>
        <dbReference type="ARBA" id="ARBA00022679"/>
    </source>
</evidence>
<dbReference type="PANTHER" id="PTHR48090">
    <property type="entry name" value="UNDECAPRENYL-PHOSPHATE 4-DEOXY-4-FORMAMIDO-L-ARABINOSE TRANSFERASE-RELATED"/>
    <property type="match status" value="1"/>
</dbReference>
<dbReference type="EMBL" id="CP064936">
    <property type="protein sequence ID" value="QQA00074.1"/>
    <property type="molecule type" value="Genomic_DNA"/>
</dbReference>
<keyword evidence="3 10" id="KW-0808">Transferase</keyword>
<dbReference type="PANTHER" id="PTHR48090:SF3">
    <property type="entry name" value="UNDECAPRENYL-PHOSPHATE 4-DEOXY-4-FORMAMIDO-L-ARABINOSE TRANSFERASE"/>
    <property type="match status" value="1"/>
</dbReference>
<evidence type="ECO:0000256" key="4">
    <source>
        <dbReference type="ARBA" id="ARBA00022692"/>
    </source>
</evidence>
<dbReference type="GO" id="GO:0005886">
    <property type="term" value="C:plasma membrane"/>
    <property type="evidence" value="ECO:0007669"/>
    <property type="project" value="TreeGrafter"/>
</dbReference>
<feature type="transmembrane region" description="Helical" evidence="8">
    <location>
        <begin position="227"/>
        <end position="247"/>
    </location>
</feature>
<protein>
    <submittedName>
        <fullName evidence="10">Glycosyltransferase family 2 protein</fullName>
    </submittedName>
</protein>
<keyword evidence="2" id="KW-0328">Glycosyltransferase</keyword>
<keyword evidence="1" id="KW-1003">Cell membrane</keyword>
<dbReference type="Pfam" id="PF00535">
    <property type="entry name" value="Glycos_transf_2"/>
    <property type="match status" value="1"/>
</dbReference>
<evidence type="ECO:0000256" key="7">
    <source>
        <dbReference type="ARBA" id="ARBA00023136"/>
    </source>
</evidence>
<name>A0A7T3RBL1_9SPIR</name>
<dbReference type="InterPro" id="IPR001173">
    <property type="entry name" value="Glyco_trans_2-like"/>
</dbReference>
<evidence type="ECO:0000256" key="2">
    <source>
        <dbReference type="ARBA" id="ARBA00022676"/>
    </source>
</evidence>
<feature type="transmembrane region" description="Helical" evidence="8">
    <location>
        <begin position="259"/>
        <end position="280"/>
    </location>
</feature>
<dbReference type="GO" id="GO:0099621">
    <property type="term" value="F:undecaprenyl-phosphate 4-deoxy-4-formamido-L-arabinose transferase activity"/>
    <property type="evidence" value="ECO:0007669"/>
    <property type="project" value="TreeGrafter"/>
</dbReference>
<evidence type="ECO:0000256" key="1">
    <source>
        <dbReference type="ARBA" id="ARBA00022475"/>
    </source>
</evidence>
<dbReference type="CDD" id="cd04187">
    <property type="entry name" value="DPM1_like_bac"/>
    <property type="match status" value="1"/>
</dbReference>
<keyword evidence="4 8" id="KW-0812">Transmembrane</keyword>
<accession>A0A7T3RBL1</accession>
<dbReference type="Proteomes" id="UP000595224">
    <property type="component" value="Chromosome"/>
</dbReference>
<sequence>MKLSICIPVYNGADTVGTLVEEIIKDYKNHDIEIVLVNDCSPKDNSAQVCIELAKKYNFVKFIDLRKNSGEHNAVMCALNYCTGDYAAIIDDDLQNPPLEILKLVDEAQKGYDVVFAKYHKKKHNIFRNFGSKINDIFATWLLEKPKNLYLCSFKLISRPVINEIIKYKGPFPYIDGLILRVTRNFSSVFVEHKSRENGKSNYTLGRLVHLWLSMFVNFSIKPMRLIMGLGFFTMIASLILGIYFVIDKILNPQISVGWTSLATLILFFGGLQSLILGFIGEYIGKNYLDQNGTPQYTVKNEYNTDIKQ</sequence>
<keyword evidence="7 8" id="KW-0472">Membrane</keyword>